<feature type="disulfide bond" evidence="16">
    <location>
        <begin position="410"/>
        <end position="420"/>
    </location>
</feature>
<feature type="domain" description="EGF-like" evidence="18">
    <location>
        <begin position="129"/>
        <end position="164"/>
    </location>
</feature>
<dbReference type="InterPro" id="IPR001881">
    <property type="entry name" value="EGF-like_Ca-bd_dom"/>
</dbReference>
<evidence type="ECO:0000313" key="20">
    <source>
        <dbReference type="Proteomes" id="UP000887116"/>
    </source>
</evidence>
<evidence type="ECO:0000256" key="12">
    <source>
        <dbReference type="ARBA" id="ARBA00022989"/>
    </source>
</evidence>
<feature type="domain" description="EGF-like" evidence="18">
    <location>
        <begin position="407"/>
        <end position="441"/>
    </location>
</feature>
<evidence type="ECO:0000256" key="2">
    <source>
        <dbReference type="ARBA" id="ARBA00004613"/>
    </source>
</evidence>
<keyword evidence="6 17" id="KW-0812">Transmembrane</keyword>
<feature type="domain" description="EGF-like" evidence="18">
    <location>
        <begin position="1"/>
        <end position="18"/>
    </location>
</feature>
<dbReference type="EMBL" id="BMAO01027552">
    <property type="protein sequence ID" value="GFR18021.1"/>
    <property type="molecule type" value="Genomic_DNA"/>
</dbReference>
<dbReference type="FunFam" id="2.10.25.10:FF:000045">
    <property type="entry name" value="Slit guidance ligand 2"/>
    <property type="match status" value="1"/>
</dbReference>
<dbReference type="GO" id="GO:0007219">
    <property type="term" value="P:Notch signaling pathway"/>
    <property type="evidence" value="ECO:0007669"/>
    <property type="project" value="UniProtKB-KW"/>
</dbReference>
<dbReference type="GO" id="GO:0016020">
    <property type="term" value="C:membrane"/>
    <property type="evidence" value="ECO:0007669"/>
    <property type="project" value="UniProtKB-SubCell"/>
</dbReference>
<gene>
    <name evidence="19" type="ORF">TNCT_641343</name>
</gene>
<dbReference type="PROSITE" id="PS01186">
    <property type="entry name" value="EGF_2"/>
    <property type="match status" value="4"/>
</dbReference>
<evidence type="ECO:0000256" key="9">
    <source>
        <dbReference type="ARBA" id="ARBA00022782"/>
    </source>
</evidence>
<dbReference type="PANTHER" id="PTHR24033">
    <property type="entry name" value="EGF-LIKE DOMAIN-CONTAINING PROTEIN"/>
    <property type="match status" value="1"/>
</dbReference>
<feature type="disulfide bond" evidence="16">
    <location>
        <begin position="154"/>
        <end position="163"/>
    </location>
</feature>
<dbReference type="GO" id="GO:0005576">
    <property type="term" value="C:extracellular region"/>
    <property type="evidence" value="ECO:0007669"/>
    <property type="project" value="UniProtKB-SubCell"/>
</dbReference>
<feature type="domain" description="EGF-like" evidence="18">
    <location>
        <begin position="19"/>
        <end position="55"/>
    </location>
</feature>
<keyword evidence="8" id="KW-0677">Repeat</keyword>
<keyword evidence="13 17" id="KW-0472">Membrane</keyword>
<evidence type="ECO:0000256" key="1">
    <source>
        <dbReference type="ARBA" id="ARBA00004479"/>
    </source>
</evidence>
<evidence type="ECO:0000256" key="11">
    <source>
        <dbReference type="ARBA" id="ARBA00022976"/>
    </source>
</evidence>
<dbReference type="AlphaFoldDB" id="A0A8X6JSY9"/>
<evidence type="ECO:0000313" key="19">
    <source>
        <dbReference type="EMBL" id="GFR18021.1"/>
    </source>
</evidence>
<accession>A0A8X6JSY9</accession>
<keyword evidence="11" id="KW-0914">Notch signaling pathway</keyword>
<dbReference type="InterPro" id="IPR051830">
    <property type="entry name" value="NOTCH_homolog"/>
</dbReference>
<evidence type="ECO:0000256" key="6">
    <source>
        <dbReference type="ARBA" id="ARBA00022692"/>
    </source>
</evidence>
<dbReference type="GO" id="GO:0030154">
    <property type="term" value="P:cell differentiation"/>
    <property type="evidence" value="ECO:0007669"/>
    <property type="project" value="UniProtKB-KW"/>
</dbReference>
<dbReference type="PANTHER" id="PTHR24033:SF151">
    <property type="entry name" value="NOTCH 2"/>
    <property type="match status" value="1"/>
</dbReference>
<keyword evidence="10" id="KW-0832">Ubl conjugation</keyword>
<keyword evidence="4" id="KW-0964">Secreted</keyword>
<evidence type="ECO:0000256" key="4">
    <source>
        <dbReference type="ARBA" id="ARBA00022525"/>
    </source>
</evidence>
<feature type="disulfide bond" evidence="16">
    <location>
        <begin position="8"/>
        <end position="17"/>
    </location>
</feature>
<organism evidence="19 20">
    <name type="scientific">Trichonephila clavata</name>
    <name type="common">Joro spider</name>
    <name type="synonym">Nephila clavata</name>
    <dbReference type="NCBI Taxonomy" id="2740835"/>
    <lineage>
        <taxon>Eukaryota</taxon>
        <taxon>Metazoa</taxon>
        <taxon>Ecdysozoa</taxon>
        <taxon>Arthropoda</taxon>
        <taxon>Chelicerata</taxon>
        <taxon>Arachnida</taxon>
        <taxon>Araneae</taxon>
        <taxon>Araneomorphae</taxon>
        <taxon>Entelegynae</taxon>
        <taxon>Araneoidea</taxon>
        <taxon>Nephilidae</taxon>
        <taxon>Trichonephila</taxon>
    </lineage>
</organism>
<dbReference type="Pfam" id="PF00008">
    <property type="entry name" value="EGF"/>
    <property type="match status" value="3"/>
</dbReference>
<keyword evidence="12 17" id="KW-1133">Transmembrane helix</keyword>
<protein>
    <recommendedName>
        <fullName evidence="18">EGF-like domain-containing protein</fullName>
    </recommendedName>
</protein>
<keyword evidence="9" id="KW-0221">Differentiation</keyword>
<name>A0A8X6JSY9_TRICU</name>
<evidence type="ECO:0000256" key="5">
    <source>
        <dbReference type="ARBA" id="ARBA00022536"/>
    </source>
</evidence>
<feature type="transmembrane region" description="Helical" evidence="17">
    <location>
        <begin position="451"/>
        <end position="477"/>
    </location>
</feature>
<dbReference type="Proteomes" id="UP000887116">
    <property type="component" value="Unassembled WGS sequence"/>
</dbReference>
<evidence type="ECO:0000256" key="7">
    <source>
        <dbReference type="ARBA" id="ARBA00022729"/>
    </source>
</evidence>
<evidence type="ECO:0000256" key="10">
    <source>
        <dbReference type="ARBA" id="ARBA00022843"/>
    </source>
</evidence>
<evidence type="ECO:0000256" key="16">
    <source>
        <dbReference type="PROSITE-ProRule" id="PRU00076"/>
    </source>
</evidence>
<evidence type="ECO:0000256" key="17">
    <source>
        <dbReference type="SAM" id="Phobius"/>
    </source>
</evidence>
<proteinExistence type="predicted"/>
<feature type="disulfide bond" evidence="16">
    <location>
        <begin position="118"/>
        <end position="127"/>
    </location>
</feature>
<dbReference type="FunFam" id="2.10.25.10:FF:000095">
    <property type="entry name" value="Notch, isoform B"/>
    <property type="match status" value="1"/>
</dbReference>
<feature type="domain" description="EGF-like" evidence="18">
    <location>
        <begin position="326"/>
        <end position="364"/>
    </location>
</feature>
<dbReference type="GO" id="GO:0007399">
    <property type="term" value="P:nervous system development"/>
    <property type="evidence" value="ECO:0007669"/>
    <property type="project" value="UniProtKB-ARBA"/>
</dbReference>
<comment type="caution">
    <text evidence="19">The sequence shown here is derived from an EMBL/GenBank/DDBJ whole genome shotgun (WGS) entry which is preliminary data.</text>
</comment>
<keyword evidence="5 16" id="KW-0245">EGF-like domain</keyword>
<evidence type="ECO:0000259" key="18">
    <source>
        <dbReference type="PROSITE" id="PS50026"/>
    </source>
</evidence>
<evidence type="ECO:0000256" key="8">
    <source>
        <dbReference type="ARBA" id="ARBA00022737"/>
    </source>
</evidence>
<dbReference type="SMART" id="SM00181">
    <property type="entry name" value="EGF"/>
    <property type="match status" value="7"/>
</dbReference>
<feature type="domain" description="EGF-like" evidence="18">
    <location>
        <begin position="56"/>
        <end position="89"/>
    </location>
</feature>
<evidence type="ECO:0000256" key="13">
    <source>
        <dbReference type="ARBA" id="ARBA00023136"/>
    </source>
</evidence>
<dbReference type="OrthoDB" id="6433728at2759"/>
<dbReference type="InterPro" id="IPR000742">
    <property type="entry name" value="EGF"/>
</dbReference>
<dbReference type="SMART" id="SM00179">
    <property type="entry name" value="EGF_CA"/>
    <property type="match status" value="4"/>
</dbReference>
<feature type="domain" description="EGF-like" evidence="18">
    <location>
        <begin position="92"/>
        <end position="128"/>
    </location>
</feature>
<keyword evidence="20" id="KW-1185">Reference proteome</keyword>
<reference evidence="19" key="1">
    <citation type="submission" date="2020-07" db="EMBL/GenBank/DDBJ databases">
        <title>Multicomponent nature underlies the extraordinary mechanical properties of spider dragline silk.</title>
        <authorList>
            <person name="Kono N."/>
            <person name="Nakamura H."/>
            <person name="Mori M."/>
            <person name="Yoshida Y."/>
            <person name="Ohtoshi R."/>
            <person name="Malay A.D."/>
            <person name="Moran D.A.P."/>
            <person name="Tomita M."/>
            <person name="Numata K."/>
            <person name="Arakawa K."/>
        </authorList>
    </citation>
    <scope>NUCLEOTIDE SEQUENCE</scope>
</reference>
<dbReference type="GO" id="GO:0005509">
    <property type="term" value="F:calcium ion binding"/>
    <property type="evidence" value="ECO:0007669"/>
    <property type="project" value="InterPro"/>
</dbReference>
<sequence length="493" mass="54875">MSSYNCHCPRGYVGKTCEIKDPCMKNPCKNGGRCTFDTSSYNCVCSHGYVGKTCEIKDPCSSKPCKNGGVCYIKGKSFKCVCKNSYFGVFCEKDPCTENPCKNGGICEISLHSFKCVCRASYSGPTCEEDSCTDNPCLNGGICELDGDYFKCNCMHPFSGKFCDTEIASKVITTSTGSPTKFSTSPEEDYMSTIKSTHLIFNETTSIHNWTSQEPTKFSFYLNTTYKPLNFTHDMNATTFDPKKITSDFTSSTFKPESVKTVSNDVSETTINLNLTTVDLTKSTNFTEITKSYNWTSQEPSNFTYFLNTTHVPPNTTHVMNITTVKPGICRENSDCLNGGFCRRTKSFEFFCDCPPNFMGERCEVNLCGEMDRLCGTLGAICKIIGQNAICVCPPSKIHNPISGICEDACSLQQCLHGSCEIVGQYYRCNCHEGYTGFHCDEVVRKKEENYSALITSVGSFLLFICLLLTGTFYFIYRIHLTLKIFGIPQNTN</sequence>
<dbReference type="CDD" id="cd00054">
    <property type="entry name" value="EGF_CA"/>
    <property type="match status" value="3"/>
</dbReference>
<dbReference type="Gene3D" id="2.10.25.10">
    <property type="entry name" value="Laminin"/>
    <property type="match status" value="6"/>
</dbReference>
<feature type="disulfide bond" evidence="16">
    <location>
        <begin position="45"/>
        <end position="54"/>
    </location>
</feature>
<comment type="subcellular location">
    <subcellularLocation>
        <location evidence="1">Membrane</location>
        <topology evidence="1">Single-pass type I membrane protein</topology>
    </subcellularLocation>
    <subcellularLocation>
        <location evidence="2">Secreted</location>
    </subcellularLocation>
</comment>
<dbReference type="PROSITE" id="PS50026">
    <property type="entry name" value="EGF_3"/>
    <property type="match status" value="7"/>
</dbReference>
<keyword evidence="14 16" id="KW-1015">Disulfide bond</keyword>
<keyword evidence="15" id="KW-0325">Glycoprotein</keyword>
<evidence type="ECO:0000256" key="15">
    <source>
        <dbReference type="ARBA" id="ARBA00023180"/>
    </source>
</evidence>
<evidence type="ECO:0000256" key="14">
    <source>
        <dbReference type="ARBA" id="ARBA00023157"/>
    </source>
</evidence>
<dbReference type="PROSITE" id="PS00022">
    <property type="entry name" value="EGF_1"/>
    <property type="match status" value="6"/>
</dbReference>
<evidence type="ECO:0000256" key="3">
    <source>
        <dbReference type="ARBA" id="ARBA00022473"/>
    </source>
</evidence>
<feature type="disulfide bond" evidence="16">
    <location>
        <begin position="431"/>
        <end position="440"/>
    </location>
</feature>
<comment type="caution">
    <text evidence="16">Lacks conserved residue(s) required for the propagation of feature annotation.</text>
</comment>
<keyword evidence="7" id="KW-0732">Signal</keyword>
<feature type="disulfide bond" evidence="16">
    <location>
        <begin position="354"/>
        <end position="363"/>
    </location>
</feature>
<dbReference type="SUPFAM" id="SSF57196">
    <property type="entry name" value="EGF/Laminin"/>
    <property type="match status" value="5"/>
</dbReference>
<dbReference type="FunFam" id="2.10.25.10:FF:000368">
    <property type="entry name" value="Delta-like 3 (Drosophila), isoform CRA_b"/>
    <property type="match status" value="1"/>
</dbReference>
<keyword evidence="3" id="KW-0217">Developmental protein</keyword>